<dbReference type="PROSITE" id="PS01031">
    <property type="entry name" value="SHSP"/>
    <property type="match status" value="1"/>
</dbReference>
<reference evidence="4" key="1">
    <citation type="submission" date="2019-03" db="EMBL/GenBank/DDBJ databases">
        <title>Afifella sp. nov., isolated from activated sludge.</title>
        <authorList>
            <person name="Li Q."/>
            <person name="Liu Y."/>
        </authorList>
    </citation>
    <scope>NUCLEOTIDE SEQUENCE</scope>
    <source>
        <strain evidence="4">L72</strain>
    </source>
</reference>
<dbReference type="CDD" id="cd06464">
    <property type="entry name" value="ACD_sHsps-like"/>
    <property type="match status" value="1"/>
</dbReference>
<protein>
    <submittedName>
        <fullName evidence="4">Hsp20/alpha crystallin family protein</fullName>
    </submittedName>
</protein>
<dbReference type="Proteomes" id="UP000773614">
    <property type="component" value="Unassembled WGS sequence"/>
</dbReference>
<comment type="similarity">
    <text evidence="1 2">Belongs to the small heat shock protein (HSP20) family.</text>
</comment>
<dbReference type="InterPro" id="IPR008978">
    <property type="entry name" value="HSP20-like_chaperone"/>
</dbReference>
<feature type="domain" description="SHSP" evidence="3">
    <location>
        <begin position="36"/>
        <end position="134"/>
    </location>
</feature>
<dbReference type="AlphaFoldDB" id="A0A964T8B8"/>
<dbReference type="Gene3D" id="2.60.40.790">
    <property type="match status" value="1"/>
</dbReference>
<evidence type="ECO:0000313" key="5">
    <source>
        <dbReference type="Proteomes" id="UP000773614"/>
    </source>
</evidence>
<dbReference type="Pfam" id="PF00011">
    <property type="entry name" value="HSP20"/>
    <property type="match status" value="1"/>
</dbReference>
<proteinExistence type="inferred from homology"/>
<evidence type="ECO:0000259" key="3">
    <source>
        <dbReference type="PROSITE" id="PS01031"/>
    </source>
</evidence>
<name>A0A964T8B8_9HYPH</name>
<dbReference type="EMBL" id="SPKJ01000091">
    <property type="protein sequence ID" value="MYZ49712.1"/>
    <property type="molecule type" value="Genomic_DNA"/>
</dbReference>
<evidence type="ECO:0000256" key="2">
    <source>
        <dbReference type="RuleBase" id="RU003616"/>
    </source>
</evidence>
<gene>
    <name evidence="4" type="ORF">E4O86_18565</name>
</gene>
<dbReference type="SUPFAM" id="SSF49764">
    <property type="entry name" value="HSP20-like chaperones"/>
    <property type="match status" value="1"/>
</dbReference>
<keyword evidence="5" id="KW-1185">Reference proteome</keyword>
<dbReference type="InterPro" id="IPR002068">
    <property type="entry name" value="A-crystallin/Hsp20_dom"/>
</dbReference>
<evidence type="ECO:0000313" key="4">
    <source>
        <dbReference type="EMBL" id="MYZ49712.1"/>
    </source>
</evidence>
<dbReference type="RefSeq" id="WP_161142053.1">
    <property type="nucleotide sequence ID" value="NZ_SPKJ01000091.1"/>
</dbReference>
<accession>A0A964T8B8</accession>
<comment type="caution">
    <text evidence="4">The sequence shown here is derived from an EMBL/GenBank/DDBJ whole genome shotgun (WGS) entry which is preliminary data.</text>
</comment>
<organism evidence="4 5">
    <name type="scientific">Propylenella binzhouense</name>
    <dbReference type="NCBI Taxonomy" id="2555902"/>
    <lineage>
        <taxon>Bacteria</taxon>
        <taxon>Pseudomonadati</taxon>
        <taxon>Pseudomonadota</taxon>
        <taxon>Alphaproteobacteria</taxon>
        <taxon>Hyphomicrobiales</taxon>
        <taxon>Propylenellaceae</taxon>
        <taxon>Propylenella</taxon>
    </lineage>
</organism>
<evidence type="ECO:0000256" key="1">
    <source>
        <dbReference type="PROSITE-ProRule" id="PRU00285"/>
    </source>
</evidence>
<dbReference type="OrthoDB" id="9792695at2"/>
<sequence length="134" mass="15195">MAARNPDVWMWSEACDLIARAERLQRQFFQLRSSVRHLPVWEPPADVIETEREVIVLLALPGVDPERVQAAIEDGKLVVTGDRVLPPELRTAIIHRLELPQGRFERRLALPPGRYSDVRRLSANGCLVVSLLKA</sequence>